<dbReference type="SUPFAM" id="SSF48452">
    <property type="entry name" value="TPR-like"/>
    <property type="match status" value="1"/>
</dbReference>
<keyword evidence="4 6" id="KW-0238">DNA-binding</keyword>
<evidence type="ECO:0000256" key="5">
    <source>
        <dbReference type="ARBA" id="ARBA00023163"/>
    </source>
</evidence>
<dbReference type="InterPro" id="IPR011990">
    <property type="entry name" value="TPR-like_helical_dom_sf"/>
</dbReference>
<gene>
    <name evidence="8" type="ORF">E4U91_34420</name>
</gene>
<evidence type="ECO:0000256" key="3">
    <source>
        <dbReference type="ARBA" id="ARBA00023015"/>
    </source>
</evidence>
<feature type="DNA-binding region" description="OmpR/PhoB-type" evidence="6">
    <location>
        <begin position="1"/>
        <end position="98"/>
    </location>
</feature>
<evidence type="ECO:0000259" key="7">
    <source>
        <dbReference type="PROSITE" id="PS51755"/>
    </source>
</evidence>
<dbReference type="GO" id="GO:0000160">
    <property type="term" value="P:phosphorelay signal transduction system"/>
    <property type="evidence" value="ECO:0007669"/>
    <property type="project" value="UniProtKB-KW"/>
</dbReference>
<accession>A0A4U5WT17</accession>
<evidence type="ECO:0000313" key="9">
    <source>
        <dbReference type="Proteomes" id="UP000305929"/>
    </source>
</evidence>
<dbReference type="PANTHER" id="PTHR35807">
    <property type="entry name" value="TRANSCRIPTIONAL REGULATOR REDD-RELATED"/>
    <property type="match status" value="1"/>
</dbReference>
<dbReference type="InterPro" id="IPR016032">
    <property type="entry name" value="Sig_transdc_resp-reg_C-effctor"/>
</dbReference>
<name>A0A4U5WT17_STRLS</name>
<dbReference type="Gene3D" id="1.10.10.10">
    <property type="entry name" value="Winged helix-like DNA-binding domain superfamily/Winged helix DNA-binding domain"/>
    <property type="match status" value="1"/>
</dbReference>
<dbReference type="Gene3D" id="1.25.40.10">
    <property type="entry name" value="Tetratricopeptide repeat domain"/>
    <property type="match status" value="1"/>
</dbReference>
<comment type="caution">
    <text evidence="8">The sequence shown here is derived from an EMBL/GenBank/DDBJ whole genome shotgun (WGS) entry which is preliminary data.</text>
</comment>
<feature type="domain" description="OmpR/PhoB-type" evidence="7">
    <location>
        <begin position="1"/>
        <end position="98"/>
    </location>
</feature>
<keyword evidence="2" id="KW-0902">Two-component regulatory system</keyword>
<dbReference type="PANTHER" id="PTHR35807:SF1">
    <property type="entry name" value="TRANSCRIPTIONAL REGULATOR REDD"/>
    <property type="match status" value="1"/>
</dbReference>
<dbReference type="AlphaFoldDB" id="A0A4U5WT17"/>
<dbReference type="InterPro" id="IPR001867">
    <property type="entry name" value="OmpR/PhoB-type_DNA-bd"/>
</dbReference>
<dbReference type="Pfam" id="PF00486">
    <property type="entry name" value="Trans_reg_C"/>
    <property type="match status" value="1"/>
</dbReference>
<dbReference type="Proteomes" id="UP000305929">
    <property type="component" value="Unassembled WGS sequence"/>
</dbReference>
<dbReference type="CDD" id="cd15831">
    <property type="entry name" value="BTAD"/>
    <property type="match status" value="1"/>
</dbReference>
<keyword evidence="5" id="KW-0804">Transcription</keyword>
<keyword evidence="9" id="KW-1185">Reference proteome</keyword>
<evidence type="ECO:0000256" key="6">
    <source>
        <dbReference type="PROSITE-ProRule" id="PRU01091"/>
    </source>
</evidence>
<sequence length="264" mass="29540">MELKLSGSFEIVTEDGHVHAPRAPKVSRLLAVLACRPRTTVATDTLIRELWGESPPAGALRTLQTHVYHARRMLAGLQACPPGRELLVTQGPGYRLEVADEDVDVRAFENLVRRSQTELDARLPDAASHHVTRAVALWRGPLLSNLPVGPVLASRTARLEELHLRALELRIEIAVARGQFRHVLPDLRALVEEYPLHEWFHDQLIQALHRVGRRGEALQAYHNLYVLLRTELGLEPSAELKRLHAQILDSATTAALDRPDHRAA</sequence>
<dbReference type="SUPFAM" id="SSF46894">
    <property type="entry name" value="C-terminal effector domain of the bipartite response regulators"/>
    <property type="match status" value="1"/>
</dbReference>
<dbReference type="PROSITE" id="PS51755">
    <property type="entry name" value="OMPR_PHOB"/>
    <property type="match status" value="1"/>
</dbReference>
<protein>
    <submittedName>
        <fullName evidence="8">AfsR/SARP family transcriptional regulator</fullName>
    </submittedName>
</protein>
<comment type="similarity">
    <text evidence="1">Belongs to the AfsR/DnrI/RedD regulatory family.</text>
</comment>
<dbReference type="SMART" id="SM01043">
    <property type="entry name" value="BTAD"/>
    <property type="match status" value="1"/>
</dbReference>
<dbReference type="Pfam" id="PF03704">
    <property type="entry name" value="BTAD"/>
    <property type="match status" value="1"/>
</dbReference>
<dbReference type="InterPro" id="IPR005158">
    <property type="entry name" value="BTAD"/>
</dbReference>
<dbReference type="SMART" id="SM00862">
    <property type="entry name" value="Trans_reg_C"/>
    <property type="match status" value="1"/>
</dbReference>
<proteinExistence type="inferred from homology"/>
<dbReference type="GO" id="GO:0006355">
    <property type="term" value="P:regulation of DNA-templated transcription"/>
    <property type="evidence" value="ECO:0007669"/>
    <property type="project" value="InterPro"/>
</dbReference>
<evidence type="ECO:0000256" key="4">
    <source>
        <dbReference type="ARBA" id="ARBA00023125"/>
    </source>
</evidence>
<keyword evidence="3" id="KW-0805">Transcription regulation</keyword>
<evidence type="ECO:0000313" key="8">
    <source>
        <dbReference type="EMBL" id="TKT04601.1"/>
    </source>
</evidence>
<dbReference type="OrthoDB" id="4336084at2"/>
<dbReference type="RefSeq" id="WP_137310423.1">
    <property type="nucleotide sequence ID" value="NZ_SZNQ01000001.1"/>
</dbReference>
<organism evidence="8 9">
    <name type="scientific">Streptomyces lasalocidi</name>
    <name type="common">Streptomyces lasaliensis</name>
    <dbReference type="NCBI Taxonomy" id="324833"/>
    <lineage>
        <taxon>Bacteria</taxon>
        <taxon>Bacillati</taxon>
        <taxon>Actinomycetota</taxon>
        <taxon>Actinomycetes</taxon>
        <taxon>Kitasatosporales</taxon>
        <taxon>Streptomycetaceae</taxon>
        <taxon>Streptomyces</taxon>
    </lineage>
</organism>
<dbReference type="InterPro" id="IPR036388">
    <property type="entry name" value="WH-like_DNA-bd_sf"/>
</dbReference>
<dbReference type="GO" id="GO:0003677">
    <property type="term" value="F:DNA binding"/>
    <property type="evidence" value="ECO:0007669"/>
    <property type="project" value="UniProtKB-UniRule"/>
</dbReference>
<evidence type="ECO:0000256" key="1">
    <source>
        <dbReference type="ARBA" id="ARBA00005820"/>
    </source>
</evidence>
<dbReference type="EMBL" id="SZNQ01000001">
    <property type="protein sequence ID" value="TKT04601.1"/>
    <property type="molecule type" value="Genomic_DNA"/>
</dbReference>
<dbReference type="InterPro" id="IPR051677">
    <property type="entry name" value="AfsR-DnrI-RedD_regulator"/>
</dbReference>
<evidence type="ECO:0000256" key="2">
    <source>
        <dbReference type="ARBA" id="ARBA00023012"/>
    </source>
</evidence>
<reference evidence="8 9" key="1">
    <citation type="submission" date="2019-04" db="EMBL/GenBank/DDBJ databases">
        <title>Streptomyces lasaliensis sp. nov., an Actinomycete isolated from soil which produces the polyether antibiotic lasalocid.</title>
        <authorList>
            <person name="Erwin G."/>
            <person name="Haber C."/>
        </authorList>
    </citation>
    <scope>NUCLEOTIDE SEQUENCE [LARGE SCALE GENOMIC DNA]</scope>
    <source>
        <strain evidence="8 9">X-537</strain>
    </source>
</reference>